<protein>
    <submittedName>
        <fullName evidence="1">Uncharacterized protein</fullName>
    </submittedName>
</protein>
<evidence type="ECO:0000313" key="1">
    <source>
        <dbReference type="EMBL" id="EPX59874.1"/>
    </source>
</evidence>
<comment type="caution">
    <text evidence="1">The sequence shown here is derived from an EMBL/GenBank/DDBJ whole genome shotgun (WGS) entry which is preliminary data.</text>
</comment>
<keyword evidence="2" id="KW-1185">Reference proteome</keyword>
<accession>S9QEW1</accession>
<organism evidence="1 2">
    <name type="scientific">Cystobacter fuscus (strain ATCC 25194 / DSM 2262 / NBRC 100088 / M29)</name>
    <dbReference type="NCBI Taxonomy" id="1242864"/>
    <lineage>
        <taxon>Bacteria</taxon>
        <taxon>Pseudomonadati</taxon>
        <taxon>Myxococcota</taxon>
        <taxon>Myxococcia</taxon>
        <taxon>Myxococcales</taxon>
        <taxon>Cystobacterineae</taxon>
        <taxon>Archangiaceae</taxon>
        <taxon>Cystobacter</taxon>
    </lineage>
</organism>
<evidence type="ECO:0000313" key="2">
    <source>
        <dbReference type="Proteomes" id="UP000011682"/>
    </source>
</evidence>
<dbReference type="EMBL" id="ANAH02000015">
    <property type="protein sequence ID" value="EPX59874.1"/>
    <property type="molecule type" value="Genomic_DNA"/>
</dbReference>
<proteinExistence type="predicted"/>
<reference evidence="1" key="1">
    <citation type="submission" date="2013-05" db="EMBL/GenBank/DDBJ databases">
        <title>Genome assembly of Cystobacter fuscus DSM 2262.</title>
        <authorList>
            <person name="Sharma G."/>
            <person name="Khatri I."/>
            <person name="Kaur C."/>
            <person name="Mayilraj S."/>
            <person name="Subramanian S."/>
        </authorList>
    </citation>
    <scope>NUCLEOTIDE SEQUENCE [LARGE SCALE GENOMIC DNA]</scope>
    <source>
        <strain evidence="1">DSM 2262</strain>
    </source>
</reference>
<sequence length="48" mass="5541">MVSGTVKLNTRAWAQAELAAKKHRMKSAAVGIFRFIILELQLELRWTR</sequence>
<gene>
    <name evidence="1" type="ORF">D187_002618</name>
</gene>
<name>S9QEW1_CYSF2</name>
<dbReference type="AlphaFoldDB" id="S9QEW1"/>
<dbReference type="Proteomes" id="UP000011682">
    <property type="component" value="Unassembled WGS sequence"/>
</dbReference>